<comment type="caution">
    <text evidence="7">The sequence shown here is derived from an EMBL/GenBank/DDBJ whole genome shotgun (WGS) entry which is preliminary data.</text>
</comment>
<dbReference type="Proteomes" id="UP001190700">
    <property type="component" value="Unassembled WGS sequence"/>
</dbReference>
<evidence type="ECO:0000256" key="1">
    <source>
        <dbReference type="ARBA" id="ARBA00007737"/>
    </source>
</evidence>
<keyword evidence="3" id="KW-0294">Fucose metabolism</keyword>
<keyword evidence="2" id="KW-0808">Transferase</keyword>
<dbReference type="CDD" id="cd11296">
    <property type="entry name" value="O-FucT_like"/>
    <property type="match status" value="1"/>
</dbReference>
<evidence type="ECO:0000256" key="3">
    <source>
        <dbReference type="ARBA" id="ARBA00023253"/>
    </source>
</evidence>
<gene>
    <name evidence="7" type="ORF">CYMTET_46126</name>
</gene>
<evidence type="ECO:0000313" key="7">
    <source>
        <dbReference type="EMBL" id="KAK3244254.1"/>
    </source>
</evidence>
<name>A0AAE0EXW9_9CHLO</name>
<accession>A0AAE0EXW9</accession>
<evidence type="ECO:0000256" key="6">
    <source>
        <dbReference type="SAM" id="MobiDB-lite"/>
    </source>
</evidence>
<evidence type="ECO:0000256" key="5">
    <source>
        <dbReference type="ARBA" id="ARBA00030350"/>
    </source>
</evidence>
<dbReference type="GO" id="GO:0016740">
    <property type="term" value="F:transferase activity"/>
    <property type="evidence" value="ECO:0007669"/>
    <property type="project" value="UniProtKB-KW"/>
</dbReference>
<evidence type="ECO:0000313" key="8">
    <source>
        <dbReference type="Proteomes" id="UP001190700"/>
    </source>
</evidence>
<organism evidence="7 8">
    <name type="scientific">Cymbomonas tetramitiformis</name>
    <dbReference type="NCBI Taxonomy" id="36881"/>
    <lineage>
        <taxon>Eukaryota</taxon>
        <taxon>Viridiplantae</taxon>
        <taxon>Chlorophyta</taxon>
        <taxon>Pyramimonadophyceae</taxon>
        <taxon>Pyramimonadales</taxon>
        <taxon>Pyramimonadaceae</taxon>
        <taxon>Cymbomonas</taxon>
    </lineage>
</organism>
<evidence type="ECO:0000256" key="2">
    <source>
        <dbReference type="ARBA" id="ARBA00022679"/>
    </source>
</evidence>
<protein>
    <recommendedName>
        <fullName evidence="5">O-fucosyltransferase family protein</fullName>
    </recommendedName>
</protein>
<dbReference type="Pfam" id="PF10250">
    <property type="entry name" value="O-FucT"/>
    <property type="match status" value="1"/>
</dbReference>
<proteinExistence type="inferred from homology"/>
<dbReference type="EMBL" id="LGRX02032040">
    <property type="protein sequence ID" value="KAK3244254.1"/>
    <property type="molecule type" value="Genomic_DNA"/>
</dbReference>
<evidence type="ECO:0000256" key="4">
    <source>
        <dbReference type="ARBA" id="ARBA00023277"/>
    </source>
</evidence>
<comment type="similarity">
    <text evidence="1">Belongs to the glycosyltransferase GT106 family.</text>
</comment>
<dbReference type="GO" id="GO:0006004">
    <property type="term" value="P:fucose metabolic process"/>
    <property type="evidence" value="ECO:0007669"/>
    <property type="project" value="UniProtKB-KW"/>
</dbReference>
<feature type="region of interest" description="Disordered" evidence="6">
    <location>
        <begin position="372"/>
        <end position="391"/>
    </location>
</feature>
<dbReference type="AlphaFoldDB" id="A0AAE0EXW9"/>
<dbReference type="PANTHER" id="PTHR31469:SF8">
    <property type="entry name" value="OS07G0641000 PROTEIN"/>
    <property type="match status" value="1"/>
</dbReference>
<keyword evidence="8" id="KW-1185">Reference proteome</keyword>
<feature type="non-terminal residue" evidence="7">
    <location>
        <position position="1"/>
    </location>
</feature>
<dbReference type="InterPro" id="IPR019378">
    <property type="entry name" value="GDP-Fuc_O-FucTrfase"/>
</dbReference>
<reference evidence="7 8" key="1">
    <citation type="journal article" date="2015" name="Genome Biol. Evol.">
        <title>Comparative Genomics of a Bacterivorous Green Alga Reveals Evolutionary Causalities and Consequences of Phago-Mixotrophic Mode of Nutrition.</title>
        <authorList>
            <person name="Burns J.A."/>
            <person name="Paasch A."/>
            <person name="Narechania A."/>
            <person name="Kim E."/>
        </authorList>
    </citation>
    <scope>NUCLEOTIDE SEQUENCE [LARGE SCALE GENOMIC DNA]</scope>
    <source>
        <strain evidence="7 8">PLY_AMNH</strain>
    </source>
</reference>
<keyword evidence="4" id="KW-0119">Carbohydrate metabolism</keyword>
<dbReference type="Gene3D" id="3.40.50.11350">
    <property type="match status" value="1"/>
</dbReference>
<sequence>GGAHSVDQKQWPAWWRWLRNRATMMAWNPCEKVLYYPSVREVENSETIHAKWFKAFRQEREPVQYGEKEQQLDIMHFANHDPLNMRSFGQVATMVAFADGLQSSAFHRALRDAVHFKLQVLEVAAKVISRLGMFQYVAMHVRRNELQYKNVWVPANTTMVNTRALTKQGEALYIATDETNSEFFSSLRDRHEVYQFGDFTTSRGGHALSGVEIPQHLLGPVEQVICAGARIFFGTRLSTFTAYIQRLRGYMQAPDHGVYYHNELNKDDSQVNPADCRVSDGALLGGWPRPCPFLGWRCSGRASVIGLVGEGASEEGTILIAYFDGDPAREELDRAGMEGMASRLDSGGAMEVEDEGVGEVPGRKAVVGTGAIGKRRGRRRGNSGGGGGLSGNREGLGEVGWAWLRELNADGCARGTKKDVTQIIKDRCTRFLRAGKGGKKAGIGQAGAGNGGAAAVAGATAPGEDGLKRVQERHPGVVFSAYLDGAFFMDPPTPTTLAYGTYMKEAAGIGLDIQSMKSAALSPEGDASCFADGMPAEEHGRRVQEALRDLLPGDAHLGAALMAPGARKVEESKVVTYGEVHPHHLVPFGVEVYGGARACGV</sequence>
<dbReference type="PANTHER" id="PTHR31469">
    <property type="entry name" value="OS07G0633600 PROTEIN"/>
    <property type="match status" value="1"/>
</dbReference>